<comment type="caution">
    <text evidence="5">The sequence shown here is derived from an EMBL/GenBank/DDBJ whole genome shotgun (WGS) entry which is preliminary data.</text>
</comment>
<dbReference type="InterPro" id="IPR051010">
    <property type="entry name" value="BCAA_transport"/>
</dbReference>
<feature type="domain" description="Leucine-binding protein" evidence="4">
    <location>
        <begin position="29"/>
        <end position="383"/>
    </location>
</feature>
<feature type="chain" id="PRO_5031015964" evidence="3">
    <location>
        <begin position="27"/>
        <end position="403"/>
    </location>
</feature>
<dbReference type="CDD" id="cd06340">
    <property type="entry name" value="PBP1_ABC_ligand_binding-like"/>
    <property type="match status" value="1"/>
</dbReference>
<dbReference type="PANTHER" id="PTHR30483:SF37">
    <property type="entry name" value="ABC TRANSPORTER SUBSTRATE-BINDING PROTEIN"/>
    <property type="match status" value="1"/>
</dbReference>
<keyword evidence="2 3" id="KW-0732">Signal</keyword>
<name>A0A7Y4P654_9BURK</name>
<keyword evidence="6" id="KW-1185">Reference proteome</keyword>
<dbReference type="AlphaFoldDB" id="A0A7Y4P654"/>
<dbReference type="PANTHER" id="PTHR30483">
    <property type="entry name" value="LEUCINE-SPECIFIC-BINDING PROTEIN"/>
    <property type="match status" value="1"/>
</dbReference>
<dbReference type="EMBL" id="JABGBO010000012">
    <property type="protein sequence ID" value="NOL50443.1"/>
    <property type="molecule type" value="Genomic_DNA"/>
</dbReference>
<dbReference type="SUPFAM" id="SSF53822">
    <property type="entry name" value="Periplasmic binding protein-like I"/>
    <property type="match status" value="1"/>
</dbReference>
<comment type="similarity">
    <text evidence="1">Belongs to the leucine-binding protein family.</text>
</comment>
<evidence type="ECO:0000259" key="4">
    <source>
        <dbReference type="Pfam" id="PF13458"/>
    </source>
</evidence>
<evidence type="ECO:0000313" key="6">
    <source>
        <dbReference type="Proteomes" id="UP000541421"/>
    </source>
</evidence>
<dbReference type="InterPro" id="IPR028081">
    <property type="entry name" value="Leu-bd"/>
</dbReference>
<sequence>MTIFKHLLTCCGISVALTTLSTLAHATDTIKIGSLYPQSGALALLGQESSRGLDLAVEMLNKKGGLLGKRIDIVAADAVNPTQAVSEAKRLVSDNVVAVFGSYASGISYAATPVTELAGVPYFELGAVAHKITNRGYKYLFRSNPNATLYGQSVVDTLDTLIAPKMGLKKDDIKIGIIHEDGPYGTEVAAAEKTKAKELGYNVVQVLPYSAKTVDLSSLILRLKGSKVNVVLQTSYQNDSVLYFRQAKAANFKPLITIGAGGGYSLKDTATAVGSDIEGVFDLDFPQPSIKPDFAPGLNDFLTAYEQKYKSKPQSGHSLANYVGALAFFDIIEKAQSTDKDKIREAVLNYKKEPATSANGWGFGFGEDGQNVSSEFYVMQWQNNELVTIYPEKFAQKEGIYKK</sequence>
<dbReference type="Gene3D" id="3.40.50.2300">
    <property type="match status" value="2"/>
</dbReference>
<dbReference type="Proteomes" id="UP000541421">
    <property type="component" value="Unassembled WGS sequence"/>
</dbReference>
<organism evidence="5 6">
    <name type="scientific">Pelistega europaea</name>
    <dbReference type="NCBI Taxonomy" id="106147"/>
    <lineage>
        <taxon>Bacteria</taxon>
        <taxon>Pseudomonadati</taxon>
        <taxon>Pseudomonadota</taxon>
        <taxon>Betaproteobacteria</taxon>
        <taxon>Burkholderiales</taxon>
        <taxon>Alcaligenaceae</taxon>
        <taxon>Pelistega</taxon>
    </lineage>
</organism>
<accession>A0A7Y4P654</accession>
<evidence type="ECO:0000313" key="5">
    <source>
        <dbReference type="EMBL" id="NOL50443.1"/>
    </source>
</evidence>
<gene>
    <name evidence="5" type="ORF">HKX40_09910</name>
</gene>
<proteinExistence type="inferred from homology"/>
<protein>
    <submittedName>
        <fullName evidence="5">ABC transporter substrate-binding protein</fullName>
    </submittedName>
</protein>
<dbReference type="RefSeq" id="WP_171589427.1">
    <property type="nucleotide sequence ID" value="NZ_JABGBO010000012.1"/>
</dbReference>
<reference evidence="5 6" key="1">
    <citation type="submission" date="2020-05" db="EMBL/GenBank/DDBJ databases">
        <authorList>
            <person name="Niu N."/>
        </authorList>
    </citation>
    <scope>NUCLEOTIDE SEQUENCE [LARGE SCALE GENOMIC DNA]</scope>
    <source>
        <strain evidence="5 6">LMG10982</strain>
    </source>
</reference>
<dbReference type="Pfam" id="PF13458">
    <property type="entry name" value="Peripla_BP_6"/>
    <property type="match status" value="1"/>
</dbReference>
<evidence type="ECO:0000256" key="3">
    <source>
        <dbReference type="SAM" id="SignalP"/>
    </source>
</evidence>
<dbReference type="InterPro" id="IPR028082">
    <property type="entry name" value="Peripla_BP_I"/>
</dbReference>
<evidence type="ECO:0000256" key="1">
    <source>
        <dbReference type="ARBA" id="ARBA00010062"/>
    </source>
</evidence>
<evidence type="ECO:0000256" key="2">
    <source>
        <dbReference type="ARBA" id="ARBA00022729"/>
    </source>
</evidence>
<feature type="signal peptide" evidence="3">
    <location>
        <begin position="1"/>
        <end position="26"/>
    </location>
</feature>